<accession>A0A1F7WGD7</accession>
<dbReference type="EMBL" id="MGFJ01000036">
    <property type="protein sequence ID" value="OGM01892.1"/>
    <property type="molecule type" value="Genomic_DNA"/>
</dbReference>
<sequence length="206" mass="22897">MSTAELSPLPYVLSEEEFETSQQLIEQIGGLDETFFTAGDELTPLNPDLQSRLMAVRYIIREAILAKSGFSEVKWIPDNGEVLTLAQHSVVLSYKRFARGERISGNVEIDRLVGKPAYQAYDWDRFCVWNIGNFASLRAPAGNGLIIDSEKGVVLFVDEVEQLAKGEIVTTFHSAGLEHLGFLTEEKEAYIVAGGNLHRVRASFTD</sequence>
<name>A0A1F7WGD7_9BACT</name>
<comment type="caution">
    <text evidence="1">The sequence shown here is derived from an EMBL/GenBank/DDBJ whole genome shotgun (WGS) entry which is preliminary data.</text>
</comment>
<evidence type="ECO:0000313" key="1">
    <source>
        <dbReference type="EMBL" id="OGM01892.1"/>
    </source>
</evidence>
<dbReference type="Proteomes" id="UP000176198">
    <property type="component" value="Unassembled WGS sequence"/>
</dbReference>
<protein>
    <submittedName>
        <fullName evidence="1">Uncharacterized protein</fullName>
    </submittedName>
</protein>
<proteinExistence type="predicted"/>
<evidence type="ECO:0000313" key="2">
    <source>
        <dbReference type="Proteomes" id="UP000176198"/>
    </source>
</evidence>
<reference evidence="1 2" key="1">
    <citation type="journal article" date="2016" name="Nat. Commun.">
        <title>Thousands of microbial genomes shed light on interconnected biogeochemical processes in an aquifer system.</title>
        <authorList>
            <person name="Anantharaman K."/>
            <person name="Brown C.T."/>
            <person name="Hug L.A."/>
            <person name="Sharon I."/>
            <person name="Castelle C.J."/>
            <person name="Probst A.J."/>
            <person name="Thomas B.C."/>
            <person name="Singh A."/>
            <person name="Wilkins M.J."/>
            <person name="Karaoz U."/>
            <person name="Brodie E.L."/>
            <person name="Williams K.H."/>
            <person name="Hubbard S.S."/>
            <person name="Banfield J.F."/>
        </authorList>
    </citation>
    <scope>NUCLEOTIDE SEQUENCE [LARGE SCALE GENOMIC DNA]</scope>
</reference>
<dbReference type="AlphaFoldDB" id="A0A1F7WGD7"/>
<organism evidence="1 2">
    <name type="scientific">Candidatus Woesebacteria bacterium GWA1_41_8</name>
    <dbReference type="NCBI Taxonomy" id="1802471"/>
    <lineage>
        <taxon>Bacteria</taxon>
        <taxon>Candidatus Woeseibacteriota</taxon>
    </lineage>
</organism>
<gene>
    <name evidence="1" type="ORF">A2115_00380</name>
</gene>